<dbReference type="Pfam" id="PF00061">
    <property type="entry name" value="Lipocalin"/>
    <property type="match status" value="1"/>
</dbReference>
<evidence type="ECO:0000256" key="13">
    <source>
        <dbReference type="ARBA" id="ARBA00022685"/>
    </source>
</evidence>
<proteinExistence type="inferred from homology"/>
<evidence type="ECO:0000256" key="11">
    <source>
        <dbReference type="ARBA" id="ARBA00022525"/>
    </source>
</evidence>
<comment type="caution">
    <text evidence="30">The sequence shown here is derived from an EMBL/GenBank/DDBJ whole genome shotgun (WGS) entry which is preliminary data.</text>
</comment>
<keyword evidence="14" id="KW-0646">Protease inhibitor</keyword>
<evidence type="ECO:0000256" key="18">
    <source>
        <dbReference type="ARBA" id="ARBA00022824"/>
    </source>
</evidence>
<dbReference type="PANTHER" id="PTHR46676:SF1">
    <property type="entry name" value="PROTEIN AMBP"/>
    <property type="match status" value="1"/>
</dbReference>
<evidence type="ECO:0000313" key="30">
    <source>
        <dbReference type="EMBL" id="KAK1155545.1"/>
    </source>
</evidence>
<keyword evidence="11" id="KW-0964">Secreted</keyword>
<comment type="similarity">
    <text evidence="7">In the N-terminal section; belongs to the calycin superfamily. Lipocalin family.</text>
</comment>
<dbReference type="InterPro" id="IPR000566">
    <property type="entry name" value="Lipocln_cytosolic_FA-bd_dom"/>
</dbReference>
<dbReference type="Pfam" id="PF00014">
    <property type="entry name" value="Kunitz_BPTI"/>
    <property type="match status" value="2"/>
</dbReference>
<keyword evidence="24" id="KW-0472">Membrane</keyword>
<dbReference type="SUPFAM" id="SSF57362">
    <property type="entry name" value="BPTI-like"/>
    <property type="match status" value="2"/>
</dbReference>
<evidence type="ECO:0000256" key="22">
    <source>
        <dbReference type="ARBA" id="ARBA00023002"/>
    </source>
</evidence>
<dbReference type="Gene3D" id="2.40.128.20">
    <property type="match status" value="1"/>
</dbReference>
<evidence type="ECO:0000256" key="3">
    <source>
        <dbReference type="ARBA" id="ARBA00004240"/>
    </source>
</evidence>
<keyword evidence="27" id="KW-0539">Nucleus</keyword>
<reference evidence="30" key="1">
    <citation type="submission" date="2022-02" db="EMBL/GenBank/DDBJ databases">
        <title>Atlantic sturgeon de novo genome assembly.</title>
        <authorList>
            <person name="Stock M."/>
            <person name="Klopp C."/>
            <person name="Guiguen Y."/>
            <person name="Cabau C."/>
            <person name="Parinello H."/>
            <person name="Santidrian Yebra-Pimentel E."/>
            <person name="Kuhl H."/>
            <person name="Dirks R.P."/>
            <person name="Guessner J."/>
            <person name="Wuertz S."/>
            <person name="Du K."/>
            <person name="Schartl M."/>
        </authorList>
    </citation>
    <scope>NUCLEOTIDE SEQUENCE</scope>
    <source>
        <strain evidence="30">STURGEONOMICS-FGT-2020</strain>
        <tissue evidence="30">Whole blood</tissue>
    </source>
</reference>
<keyword evidence="10" id="KW-0963">Cytoplasm</keyword>
<dbReference type="PANTHER" id="PTHR46676">
    <property type="entry name" value="PROTEIN AMBP"/>
    <property type="match status" value="1"/>
</dbReference>
<evidence type="ECO:0000256" key="20">
    <source>
        <dbReference type="ARBA" id="ARBA00022974"/>
    </source>
</evidence>
<dbReference type="Gene3D" id="4.10.410.10">
    <property type="entry name" value="Pancreatic trypsin inhibitor Kunitz domain"/>
    <property type="match status" value="2"/>
</dbReference>
<evidence type="ECO:0000256" key="21">
    <source>
        <dbReference type="ARBA" id="ARBA00022991"/>
    </source>
</evidence>
<dbReference type="CDD" id="cd22597">
    <property type="entry name" value="Kunitz_bikunin_2-like"/>
    <property type="match status" value="1"/>
</dbReference>
<evidence type="ECO:0000256" key="17">
    <source>
        <dbReference type="ARBA" id="ARBA00022792"/>
    </source>
</evidence>
<dbReference type="GO" id="GO:0005783">
    <property type="term" value="C:endoplasmic reticulum"/>
    <property type="evidence" value="ECO:0007669"/>
    <property type="project" value="UniProtKB-SubCell"/>
</dbReference>
<evidence type="ECO:0000256" key="19">
    <source>
        <dbReference type="ARBA" id="ARBA00022900"/>
    </source>
</evidence>
<dbReference type="InterPro" id="IPR012674">
    <property type="entry name" value="Calycin"/>
</dbReference>
<dbReference type="PROSITE" id="PS00213">
    <property type="entry name" value="LIPOCALIN"/>
    <property type="match status" value="1"/>
</dbReference>
<dbReference type="FunFam" id="4.10.410.10:FF:000005">
    <property type="entry name" value="Pancreatic trypsin inhibitor"/>
    <property type="match status" value="1"/>
</dbReference>
<feature type="domain" description="BPTI/Kunitz inhibitor" evidence="29">
    <location>
        <begin position="279"/>
        <end position="329"/>
    </location>
</feature>
<evidence type="ECO:0000256" key="15">
    <source>
        <dbReference type="ARBA" id="ARBA00022729"/>
    </source>
</evidence>
<keyword evidence="20" id="KW-0654">Proteoglycan</keyword>
<evidence type="ECO:0000256" key="2">
    <source>
        <dbReference type="ARBA" id="ARBA00004202"/>
    </source>
</evidence>
<gene>
    <name evidence="30" type="primary">AMBP</name>
    <name evidence="30" type="ORF">AOXY_G26907</name>
</gene>
<dbReference type="GO" id="GO:0005886">
    <property type="term" value="C:plasma membrane"/>
    <property type="evidence" value="ECO:0007669"/>
    <property type="project" value="UniProtKB-SubCell"/>
</dbReference>
<dbReference type="GO" id="GO:0016491">
    <property type="term" value="F:oxidoreductase activity"/>
    <property type="evidence" value="ECO:0007669"/>
    <property type="project" value="UniProtKB-KW"/>
</dbReference>
<evidence type="ECO:0000256" key="16">
    <source>
        <dbReference type="ARBA" id="ARBA00022737"/>
    </source>
</evidence>
<dbReference type="Proteomes" id="UP001230051">
    <property type="component" value="Unassembled WGS sequence"/>
</dbReference>
<evidence type="ECO:0000256" key="8">
    <source>
        <dbReference type="ARBA" id="ARBA00018905"/>
    </source>
</evidence>
<dbReference type="SMART" id="SM00131">
    <property type="entry name" value="KU"/>
    <property type="match status" value="2"/>
</dbReference>
<evidence type="ECO:0000256" key="14">
    <source>
        <dbReference type="ARBA" id="ARBA00022690"/>
    </source>
</evidence>
<dbReference type="AlphaFoldDB" id="A0AAD8CQX8"/>
<dbReference type="InterPro" id="IPR036880">
    <property type="entry name" value="Kunitz_BPTI_sf"/>
</dbReference>
<keyword evidence="26" id="KW-0325">Glycoprotein</keyword>
<name>A0AAD8CQX8_ACIOX</name>
<evidence type="ECO:0000256" key="9">
    <source>
        <dbReference type="ARBA" id="ARBA00022475"/>
    </source>
</evidence>
<keyword evidence="21" id="KW-0157">Chromophore</keyword>
<evidence type="ECO:0000256" key="1">
    <source>
        <dbReference type="ARBA" id="ARBA00004126"/>
    </source>
</evidence>
<evidence type="ECO:0000313" key="31">
    <source>
        <dbReference type="Proteomes" id="UP001230051"/>
    </source>
</evidence>
<evidence type="ECO:0000256" key="5">
    <source>
        <dbReference type="ARBA" id="ARBA00004514"/>
    </source>
</evidence>
<dbReference type="PROSITE" id="PS50279">
    <property type="entry name" value="BPTI_KUNITZ_2"/>
    <property type="match status" value="2"/>
</dbReference>
<evidence type="ECO:0000256" key="28">
    <source>
        <dbReference type="SAM" id="SignalP"/>
    </source>
</evidence>
<accession>A0AAD8CQX8</accession>
<dbReference type="SUPFAM" id="SSF50814">
    <property type="entry name" value="Lipocalins"/>
    <property type="match status" value="1"/>
</dbReference>
<dbReference type="InterPro" id="IPR002968">
    <property type="entry name" value="A1-microglobln"/>
</dbReference>
<dbReference type="PRINTS" id="PR01215">
    <property type="entry name" value="A1MCGLOBULIN"/>
</dbReference>
<keyword evidence="25" id="KW-1015">Disulfide bond</keyword>
<keyword evidence="13" id="KW-0165">Cleavage on pair of basic residues</keyword>
<keyword evidence="15 28" id="KW-0732">Signal</keyword>
<dbReference type="GO" id="GO:0031965">
    <property type="term" value="C:nuclear membrane"/>
    <property type="evidence" value="ECO:0007669"/>
    <property type="project" value="UniProtKB-SubCell"/>
</dbReference>
<keyword evidence="18" id="KW-0256">Endoplasmic reticulum</keyword>
<keyword evidence="9" id="KW-1003">Cell membrane</keyword>
<dbReference type="GO" id="GO:0004867">
    <property type="term" value="F:serine-type endopeptidase inhibitor activity"/>
    <property type="evidence" value="ECO:0007669"/>
    <property type="project" value="UniProtKB-KW"/>
</dbReference>
<feature type="signal peptide" evidence="28">
    <location>
        <begin position="1"/>
        <end position="16"/>
    </location>
</feature>
<organism evidence="30 31">
    <name type="scientific">Acipenser oxyrinchus oxyrinchus</name>
    <dbReference type="NCBI Taxonomy" id="40147"/>
    <lineage>
        <taxon>Eukaryota</taxon>
        <taxon>Metazoa</taxon>
        <taxon>Chordata</taxon>
        <taxon>Craniata</taxon>
        <taxon>Vertebrata</taxon>
        <taxon>Euteleostomi</taxon>
        <taxon>Actinopterygii</taxon>
        <taxon>Chondrostei</taxon>
        <taxon>Acipenseriformes</taxon>
        <taxon>Acipenseridae</taxon>
        <taxon>Acipenser</taxon>
    </lineage>
</organism>
<dbReference type="InterPro" id="IPR022272">
    <property type="entry name" value="Lipocalin_CS"/>
</dbReference>
<keyword evidence="23" id="KW-0496">Mitochondrion</keyword>
<evidence type="ECO:0000256" key="12">
    <source>
        <dbReference type="ARBA" id="ARBA00022530"/>
    </source>
</evidence>
<evidence type="ECO:0000256" key="27">
    <source>
        <dbReference type="ARBA" id="ARBA00023242"/>
    </source>
</evidence>
<dbReference type="InterPro" id="IPR029856">
    <property type="entry name" value="AMBP"/>
</dbReference>
<dbReference type="PROSITE" id="PS00280">
    <property type="entry name" value="BPTI_KUNITZ_1"/>
    <property type="match status" value="1"/>
</dbReference>
<dbReference type="InterPro" id="IPR002223">
    <property type="entry name" value="Kunitz_BPTI"/>
</dbReference>
<evidence type="ECO:0000256" key="26">
    <source>
        <dbReference type="ARBA" id="ARBA00023180"/>
    </source>
</evidence>
<evidence type="ECO:0000256" key="4">
    <source>
        <dbReference type="ARBA" id="ARBA00004498"/>
    </source>
</evidence>
<sequence>MQGTLSFLLALPLVTGLVLPREPATEVQENFDQDQFMGKWYSLGLASTCPWLIGRKSKMSMSTLVLKPTNERGEVDATVTFTANGQCMEKTAVYRETETPGHMKYHVSRWNADVDVYVVRTNYDEYAMMLMLKQKEGKLTKTAKLYGRTQELRPSLLAEFKQFALEQGFGEDTFQILPKTEECQPSEIREEPVLLKVRRDVGQAQPPEGSGDDSPFFRNEDSCKLPQDQGPCLGYEIRFFYNATLMTCQEFSYGGCFGNENNFATEKECLQSCRTEAVCRLPIQSGSCTRSIELWAFDSTNGKCVPFKYSSCQGNGNRFYTQKECEEYCGSQRDGEEEFLGLPKKN</sequence>
<feature type="domain" description="BPTI/Kunitz inhibitor" evidence="29">
    <location>
        <begin position="223"/>
        <end position="273"/>
    </location>
</feature>
<comment type="subcellular location">
    <subcellularLocation>
        <location evidence="2">Cell membrane</location>
        <topology evidence="2">Peripheral membrane protein</topology>
    </subcellularLocation>
    <subcellularLocation>
        <location evidence="5">Cytoplasm</location>
        <location evidence="5">Cytosol</location>
    </subcellularLocation>
    <subcellularLocation>
        <location evidence="3">Endoplasmic reticulum</location>
    </subcellularLocation>
    <subcellularLocation>
        <location evidence="6">Mitochondrion inner membrane</location>
        <topology evidence="6">Peripheral membrane protein</topology>
    </subcellularLocation>
    <subcellularLocation>
        <location evidence="1">Nucleus membrane</location>
    </subcellularLocation>
    <subcellularLocation>
        <location evidence="4">Secreted</location>
        <location evidence="4">Extracellular space</location>
        <location evidence="4">Extracellular matrix</location>
    </subcellularLocation>
</comment>
<keyword evidence="22" id="KW-0560">Oxidoreductase</keyword>
<keyword evidence="17" id="KW-0999">Mitochondrion inner membrane</keyword>
<evidence type="ECO:0000256" key="24">
    <source>
        <dbReference type="ARBA" id="ARBA00023136"/>
    </source>
</evidence>
<dbReference type="CDD" id="cd22596">
    <property type="entry name" value="Kunitz_bikunin_1-like"/>
    <property type="match status" value="1"/>
</dbReference>
<evidence type="ECO:0000259" key="29">
    <source>
        <dbReference type="PROSITE" id="PS50279"/>
    </source>
</evidence>
<dbReference type="EMBL" id="JAGXEW010000030">
    <property type="protein sequence ID" value="KAK1155545.1"/>
    <property type="molecule type" value="Genomic_DNA"/>
</dbReference>
<protein>
    <recommendedName>
        <fullName evidence="8">Protein AMBP</fullName>
    </recommendedName>
</protein>
<evidence type="ECO:0000256" key="10">
    <source>
        <dbReference type="ARBA" id="ARBA00022490"/>
    </source>
</evidence>
<dbReference type="PRINTS" id="PR00759">
    <property type="entry name" value="BASICPTASE"/>
</dbReference>
<evidence type="ECO:0000256" key="6">
    <source>
        <dbReference type="ARBA" id="ARBA00004637"/>
    </source>
</evidence>
<keyword evidence="31" id="KW-1185">Reference proteome</keyword>
<evidence type="ECO:0000256" key="7">
    <source>
        <dbReference type="ARBA" id="ARBA00008238"/>
    </source>
</evidence>
<keyword evidence="12" id="KW-0272">Extracellular matrix</keyword>
<evidence type="ECO:0000256" key="23">
    <source>
        <dbReference type="ARBA" id="ARBA00023128"/>
    </source>
</evidence>
<feature type="chain" id="PRO_5042032397" description="Protein AMBP" evidence="28">
    <location>
        <begin position="17"/>
        <end position="346"/>
    </location>
</feature>
<keyword evidence="19" id="KW-0722">Serine protease inhibitor</keyword>
<dbReference type="InterPro" id="IPR020901">
    <property type="entry name" value="Prtase_inh_Kunz-CS"/>
</dbReference>
<keyword evidence="16" id="KW-0677">Repeat</keyword>
<evidence type="ECO:0000256" key="25">
    <source>
        <dbReference type="ARBA" id="ARBA00023157"/>
    </source>
</evidence>
<dbReference type="PRINTS" id="PR00179">
    <property type="entry name" value="LIPOCALIN"/>
</dbReference>
<dbReference type="GO" id="GO:0005743">
    <property type="term" value="C:mitochondrial inner membrane"/>
    <property type="evidence" value="ECO:0007669"/>
    <property type="project" value="UniProtKB-SubCell"/>
</dbReference>
<dbReference type="GO" id="GO:0005829">
    <property type="term" value="C:cytosol"/>
    <property type="evidence" value="ECO:0007669"/>
    <property type="project" value="UniProtKB-SubCell"/>
</dbReference>